<evidence type="ECO:0000313" key="3">
    <source>
        <dbReference type="Proteomes" id="UP001249851"/>
    </source>
</evidence>
<dbReference type="Proteomes" id="UP001249851">
    <property type="component" value="Unassembled WGS sequence"/>
</dbReference>
<reference evidence="2" key="1">
    <citation type="journal article" date="2023" name="G3 (Bethesda)">
        <title>Whole genome assembly and annotation of the endangered Caribbean coral Acropora cervicornis.</title>
        <authorList>
            <person name="Selwyn J.D."/>
            <person name="Vollmer S.V."/>
        </authorList>
    </citation>
    <scope>NUCLEOTIDE SEQUENCE</scope>
    <source>
        <strain evidence="2">K2</strain>
    </source>
</reference>
<feature type="region of interest" description="Disordered" evidence="1">
    <location>
        <begin position="1"/>
        <end position="42"/>
    </location>
</feature>
<comment type="caution">
    <text evidence="2">The sequence shown here is derived from an EMBL/GenBank/DDBJ whole genome shotgun (WGS) entry which is preliminary data.</text>
</comment>
<reference evidence="2" key="2">
    <citation type="journal article" date="2023" name="Science">
        <title>Genomic signatures of disease resistance in endangered staghorn corals.</title>
        <authorList>
            <person name="Vollmer S.V."/>
            <person name="Selwyn J.D."/>
            <person name="Despard B.A."/>
            <person name="Roesel C.L."/>
        </authorList>
    </citation>
    <scope>NUCLEOTIDE SEQUENCE</scope>
    <source>
        <strain evidence="2">K2</strain>
    </source>
</reference>
<evidence type="ECO:0000256" key="1">
    <source>
        <dbReference type="SAM" id="MobiDB-lite"/>
    </source>
</evidence>
<dbReference type="EMBL" id="JARQWQ010000034">
    <property type="protein sequence ID" value="KAK2561186.1"/>
    <property type="molecule type" value="Genomic_DNA"/>
</dbReference>
<accession>A0AAD9QHS1</accession>
<organism evidence="2 3">
    <name type="scientific">Acropora cervicornis</name>
    <name type="common">Staghorn coral</name>
    <dbReference type="NCBI Taxonomy" id="6130"/>
    <lineage>
        <taxon>Eukaryota</taxon>
        <taxon>Metazoa</taxon>
        <taxon>Cnidaria</taxon>
        <taxon>Anthozoa</taxon>
        <taxon>Hexacorallia</taxon>
        <taxon>Scleractinia</taxon>
        <taxon>Astrocoeniina</taxon>
        <taxon>Acroporidae</taxon>
        <taxon>Acropora</taxon>
    </lineage>
</organism>
<dbReference type="AlphaFoldDB" id="A0AAD9QHS1"/>
<evidence type="ECO:0000313" key="2">
    <source>
        <dbReference type="EMBL" id="KAK2561186.1"/>
    </source>
</evidence>
<name>A0AAD9QHS1_ACRCE</name>
<gene>
    <name evidence="2" type="ORF">P5673_016331</name>
</gene>
<proteinExistence type="predicted"/>
<sequence>MSKLRTGRRGTDDDCDVEGSGSGDEDYWGDTHEPSGAKETNFVNSRDNKIKEPEIDINESMKKTAGCRKREHLLWYKEAFFLIHSRGTTRSRWKPITISNCLRFWGQRSSRCFDVLQIIFLCVPGARV</sequence>
<keyword evidence="3" id="KW-1185">Reference proteome</keyword>
<protein>
    <submittedName>
        <fullName evidence="2">Uncharacterized protein</fullName>
    </submittedName>
</protein>
<feature type="compositionally biased region" description="Acidic residues" evidence="1">
    <location>
        <begin position="13"/>
        <end position="28"/>
    </location>
</feature>